<comment type="similarity">
    <text evidence="2">Belongs to the MotB family.</text>
</comment>
<keyword evidence="5 8" id="KW-1133">Transmembrane helix</keyword>
<evidence type="ECO:0000256" key="4">
    <source>
        <dbReference type="ARBA" id="ARBA00022692"/>
    </source>
</evidence>
<dbReference type="InterPro" id="IPR006665">
    <property type="entry name" value="OmpA-like"/>
</dbReference>
<feature type="domain" description="OmpA-like" evidence="9">
    <location>
        <begin position="121"/>
        <end position="243"/>
    </location>
</feature>
<comment type="subcellular location">
    <subcellularLocation>
        <location evidence="1">Cell membrane</location>
        <topology evidence="1">Single-pass membrane protein</topology>
    </subcellularLocation>
</comment>
<evidence type="ECO:0000313" key="10">
    <source>
        <dbReference type="EMBL" id="EPR30658.1"/>
    </source>
</evidence>
<dbReference type="InterPro" id="IPR050330">
    <property type="entry name" value="Bact_OuterMem_StrucFunc"/>
</dbReference>
<evidence type="ECO:0000313" key="11">
    <source>
        <dbReference type="Proteomes" id="UP000014975"/>
    </source>
</evidence>
<proteinExistence type="inferred from homology"/>
<feature type="transmembrane region" description="Helical" evidence="8">
    <location>
        <begin position="20"/>
        <end position="40"/>
    </location>
</feature>
<evidence type="ECO:0000256" key="1">
    <source>
        <dbReference type="ARBA" id="ARBA00004162"/>
    </source>
</evidence>
<dbReference type="PATRIC" id="fig|1121439.3.peg.2763"/>
<dbReference type="InterPro" id="IPR025713">
    <property type="entry name" value="MotB-like_N_dom"/>
</dbReference>
<dbReference type="PROSITE" id="PS51123">
    <property type="entry name" value="OMPA_2"/>
    <property type="match status" value="1"/>
</dbReference>
<dbReference type="InterPro" id="IPR036737">
    <property type="entry name" value="OmpA-like_sf"/>
</dbReference>
<keyword evidence="3" id="KW-1003">Cell membrane</keyword>
<dbReference type="CDD" id="cd07185">
    <property type="entry name" value="OmpA_C-like"/>
    <property type="match status" value="1"/>
</dbReference>
<protein>
    <submittedName>
        <fullName evidence="10">OmpA/MotB domain protein</fullName>
    </submittedName>
</protein>
<dbReference type="EMBL" id="ATHI01000031">
    <property type="protein sequence ID" value="EPR30658.1"/>
    <property type="molecule type" value="Genomic_DNA"/>
</dbReference>
<gene>
    <name evidence="10" type="ORF">dsat_1380</name>
</gene>
<dbReference type="OrthoDB" id="5292153at2"/>
<dbReference type="eggNOG" id="COG1360">
    <property type="taxonomic scope" value="Bacteria"/>
</dbReference>
<keyword evidence="4 8" id="KW-0812">Transmembrane</keyword>
<evidence type="ECO:0000256" key="5">
    <source>
        <dbReference type="ARBA" id="ARBA00022989"/>
    </source>
</evidence>
<dbReference type="Pfam" id="PF00691">
    <property type="entry name" value="OmpA"/>
    <property type="match status" value="1"/>
</dbReference>
<evidence type="ECO:0000259" key="9">
    <source>
        <dbReference type="PROSITE" id="PS51123"/>
    </source>
</evidence>
<name>S7UEI7_9BACT</name>
<dbReference type="GO" id="GO:0005886">
    <property type="term" value="C:plasma membrane"/>
    <property type="evidence" value="ECO:0007669"/>
    <property type="project" value="UniProtKB-SubCell"/>
</dbReference>
<dbReference type="Proteomes" id="UP000014975">
    <property type="component" value="Unassembled WGS sequence"/>
</dbReference>
<evidence type="ECO:0000256" key="2">
    <source>
        <dbReference type="ARBA" id="ARBA00008914"/>
    </source>
</evidence>
<dbReference type="AlphaFoldDB" id="S7UEI7"/>
<evidence type="ECO:0000256" key="7">
    <source>
        <dbReference type="PROSITE-ProRule" id="PRU00473"/>
    </source>
</evidence>
<keyword evidence="11" id="KW-1185">Reference proteome</keyword>
<evidence type="ECO:0000256" key="8">
    <source>
        <dbReference type="SAM" id="Phobius"/>
    </source>
</evidence>
<reference evidence="10 11" key="1">
    <citation type="journal article" date="2013" name="Genome Announc.">
        <title>Draft genome sequences for three mercury-methylating, sulfate-reducing bacteria.</title>
        <authorList>
            <person name="Brown S.D."/>
            <person name="Hurt R.A.Jr."/>
            <person name="Gilmour C.C."/>
            <person name="Elias D.A."/>
        </authorList>
    </citation>
    <scope>NUCLEOTIDE SEQUENCE [LARGE SCALE GENOMIC DNA]</scope>
    <source>
        <strain evidence="10 11">DSM 16529</strain>
    </source>
</reference>
<accession>S7UEI7</accession>
<evidence type="ECO:0000256" key="6">
    <source>
        <dbReference type="ARBA" id="ARBA00023136"/>
    </source>
</evidence>
<dbReference type="PANTHER" id="PTHR30329:SF21">
    <property type="entry name" value="LIPOPROTEIN YIAD-RELATED"/>
    <property type="match status" value="1"/>
</dbReference>
<dbReference type="RefSeq" id="WP_020888076.1">
    <property type="nucleotide sequence ID" value="NZ_ATHI01000031.1"/>
</dbReference>
<dbReference type="PANTHER" id="PTHR30329">
    <property type="entry name" value="STATOR ELEMENT OF FLAGELLAR MOTOR COMPLEX"/>
    <property type="match status" value="1"/>
</dbReference>
<dbReference type="STRING" id="1121439.dsat_1380"/>
<evidence type="ECO:0000256" key="3">
    <source>
        <dbReference type="ARBA" id="ARBA00022475"/>
    </source>
</evidence>
<dbReference type="Gene3D" id="3.30.1330.60">
    <property type="entry name" value="OmpA-like domain"/>
    <property type="match status" value="1"/>
</dbReference>
<sequence>MSDEPQGFLDQEEEQEPKNYWLMTYADMVTLLLTFFILLFSMSSLDQSQFSESFTAIRAAIQGKETTIATSRITAKEASVLVEQVQLRRQIEQAQQRVFQDVRLLQTTEGVEGVLTAKLDKGKITLRLPSEVLFDSGSATLKPGGRVVLGQLKNFFIKYPDQMINIKGYTDDVLPSPTARFRDNWELSAMRAVNVLRLMVELGLNPNRMTATGLADLDPLLPNTSPENRAQNRRVEFVLEKIVE</sequence>
<dbReference type="SUPFAM" id="SSF103088">
    <property type="entry name" value="OmpA-like"/>
    <property type="match status" value="1"/>
</dbReference>
<keyword evidence="6 7" id="KW-0472">Membrane</keyword>
<organism evidence="10 11">
    <name type="scientific">Alkalidesulfovibrio alkalitolerans DSM 16529</name>
    <dbReference type="NCBI Taxonomy" id="1121439"/>
    <lineage>
        <taxon>Bacteria</taxon>
        <taxon>Pseudomonadati</taxon>
        <taxon>Thermodesulfobacteriota</taxon>
        <taxon>Desulfovibrionia</taxon>
        <taxon>Desulfovibrionales</taxon>
        <taxon>Desulfovibrionaceae</taxon>
        <taxon>Alkalidesulfovibrio</taxon>
    </lineage>
</organism>
<comment type="caution">
    <text evidence="10">The sequence shown here is derived from an EMBL/GenBank/DDBJ whole genome shotgun (WGS) entry which is preliminary data.</text>
</comment>
<dbReference type="Pfam" id="PF13677">
    <property type="entry name" value="MotB_plug"/>
    <property type="match status" value="1"/>
</dbReference>